<evidence type="ECO:0000313" key="8">
    <source>
        <dbReference type="Proteomes" id="UP000245956"/>
    </source>
</evidence>
<dbReference type="PRINTS" id="PR00682">
    <property type="entry name" value="IPNSYNTHASE"/>
</dbReference>
<sequence>MAAAEDAAVSKDGLVIPLIDFSKFLHGTPNERATTARAILEGFQTAGFIYLRNHAIPADVLRNAFARSADFFDLPLDAKLAVGWTTPEANRGYSSPGREKVSQLLDSADVDKIRSAAPDLKESFEIGRESDPKFSNPWPSEDGSGRRLNGFRADMLDFHARCQAMHRDVMRAIAMGMGLGDGFFEPFVDVGDNTLRLLHYPAVKADVFKVNPGQVRAGEHSDYGSVTLLFQDSRGGLQVKSPTGQFVDATPIEGTVVINAGDLLARWSNDTIKSTIHRVVEPPRKEGVEYPPRYSIASVQIIAHAAYSRADERRVRYFCNPNFDSFIETLPGTYASPRDKKYEGINSGDYLVPGLQTRRRGQLPPESDVCDSKSVDLQLSTPVACVAFVVVSPASALHISLDVLPPGTTMLDDSFDPAGQCMPNTTQPECVDEDEGLAPGIAAFFCRNGLCPSTAEACDAYARMRFPIADIKRTSIQGYCSYTLCVSGDRLLQFRPEPHELNMDICRNARAVFGALVPMTMHLGSLQGIVRSDMGGAAAPRLHVYLQEKLPGISLAHVKEQTIEQRRRLVEDLAEVFATSYLHSRPPDEISSVLRGRVGASLAWRLQLLQGLHDDQLSHHVATATQHLDTIAALPWCLTHGDLVPSNVLVDPASGRLTGLVDWAEGEWLPLGLGLYGLEELLGRDVPGRGYEYFDDHKELRGRFWERFMALAGSCDVGGDGFPLRWRREEVALSRKLGILLWRGIAFDDGRIDRVVEAGRDDAEIRKLRLFLEVPCPVTREYSSRD</sequence>
<dbReference type="InterPro" id="IPR011009">
    <property type="entry name" value="Kinase-like_dom_sf"/>
</dbReference>
<evidence type="ECO:0000313" key="7">
    <source>
        <dbReference type="EMBL" id="PWI74762.1"/>
    </source>
</evidence>
<dbReference type="EMBL" id="LCWV01000003">
    <property type="protein sequence ID" value="PWI74762.1"/>
    <property type="molecule type" value="Genomic_DNA"/>
</dbReference>
<feature type="domain" description="Fe2OG dioxygenase" evidence="5">
    <location>
        <begin position="191"/>
        <end position="302"/>
    </location>
</feature>
<evidence type="ECO:0000313" key="6">
    <source>
        <dbReference type="EMBL" id="KAK4092463.1"/>
    </source>
</evidence>
<dbReference type="PROSITE" id="PS51471">
    <property type="entry name" value="FE2OG_OXY"/>
    <property type="match status" value="1"/>
</dbReference>
<comment type="caution">
    <text evidence="7">The sequence shown here is derived from an EMBL/GenBank/DDBJ whole genome shotgun (WGS) entry which is preliminary data.</text>
</comment>
<proteinExistence type="inferred from homology"/>
<dbReference type="Pfam" id="PF14226">
    <property type="entry name" value="DIOX_N"/>
    <property type="match status" value="1"/>
</dbReference>
<organism evidence="7 8">
    <name type="scientific">Purpureocillium lilacinum</name>
    <name type="common">Paecilomyces lilacinus</name>
    <dbReference type="NCBI Taxonomy" id="33203"/>
    <lineage>
        <taxon>Eukaryota</taxon>
        <taxon>Fungi</taxon>
        <taxon>Dikarya</taxon>
        <taxon>Ascomycota</taxon>
        <taxon>Pezizomycotina</taxon>
        <taxon>Sordariomycetes</taxon>
        <taxon>Hypocreomycetidae</taxon>
        <taxon>Hypocreales</taxon>
        <taxon>Ophiocordycipitaceae</taxon>
        <taxon>Purpureocillium</taxon>
    </lineage>
</organism>
<dbReference type="EMBL" id="JAWRVI010000008">
    <property type="protein sequence ID" value="KAK4092463.1"/>
    <property type="molecule type" value="Genomic_DNA"/>
</dbReference>
<dbReference type="SUPFAM" id="SSF51197">
    <property type="entry name" value="Clavaminate synthase-like"/>
    <property type="match status" value="1"/>
</dbReference>
<keyword evidence="9" id="KW-1185">Reference proteome</keyword>
<dbReference type="InterPro" id="IPR002575">
    <property type="entry name" value="Aminoglycoside_PTrfase"/>
</dbReference>
<dbReference type="Proteomes" id="UP000245956">
    <property type="component" value="Unassembled WGS sequence"/>
</dbReference>
<dbReference type="InterPro" id="IPR005123">
    <property type="entry name" value="Oxoglu/Fe-dep_dioxygenase_dom"/>
</dbReference>
<dbReference type="InterPro" id="IPR026992">
    <property type="entry name" value="DIOX_N"/>
</dbReference>
<dbReference type="Pfam" id="PF01636">
    <property type="entry name" value="APH"/>
    <property type="match status" value="1"/>
</dbReference>
<evidence type="ECO:0000259" key="5">
    <source>
        <dbReference type="PROSITE" id="PS51471"/>
    </source>
</evidence>
<evidence type="ECO:0000256" key="4">
    <source>
        <dbReference type="ARBA" id="ARBA00023004"/>
    </source>
</evidence>
<keyword evidence="2" id="KW-0479">Metal-binding</keyword>
<dbReference type="GO" id="GO:0046872">
    <property type="term" value="F:metal ion binding"/>
    <property type="evidence" value="ECO:0007669"/>
    <property type="project" value="UniProtKB-KW"/>
</dbReference>
<dbReference type="InterPro" id="IPR044861">
    <property type="entry name" value="IPNS-like_FE2OG_OXY"/>
</dbReference>
<dbReference type="PANTHER" id="PTHR10209:SF804">
    <property type="entry name" value="FE2OG DIOXYGENASE DOMAIN-CONTAINING PROTEIN"/>
    <property type="match status" value="1"/>
</dbReference>
<dbReference type="Gene3D" id="3.90.1200.10">
    <property type="match status" value="1"/>
</dbReference>
<reference evidence="7 8" key="2">
    <citation type="journal article" date="2016" name="Front. Microbiol.">
        <title>Genome and transcriptome sequences reveal the specific parasitism of the nematophagous Purpureocillium lilacinum 36-1.</title>
        <authorList>
            <person name="Xie J."/>
            <person name="Li S."/>
            <person name="Mo C."/>
            <person name="Xiao X."/>
            <person name="Peng D."/>
            <person name="Wang G."/>
            <person name="Xiao Y."/>
        </authorList>
    </citation>
    <scope>NUCLEOTIDE SEQUENCE [LARGE SCALE GENOMIC DNA]</scope>
    <source>
        <strain evidence="7 8">36-1</strain>
    </source>
</reference>
<dbReference type="SUPFAM" id="SSF56112">
    <property type="entry name" value="Protein kinase-like (PK-like)"/>
    <property type="match status" value="1"/>
</dbReference>
<reference evidence="7" key="1">
    <citation type="submission" date="2015-05" db="EMBL/GenBank/DDBJ databases">
        <authorList>
            <person name="Wang D.B."/>
            <person name="Wang M."/>
        </authorList>
    </citation>
    <scope>NUCLEOTIDE SEQUENCE</scope>
    <source>
        <strain evidence="7">36-1</strain>
    </source>
</reference>
<accession>A0A2U3EJV9</accession>
<dbReference type="PANTHER" id="PTHR10209">
    <property type="entry name" value="OXIDOREDUCTASE, 2OG-FE II OXYGENASE FAMILY PROTEIN"/>
    <property type="match status" value="1"/>
</dbReference>
<dbReference type="Proteomes" id="UP001287286">
    <property type="component" value="Unassembled WGS sequence"/>
</dbReference>
<evidence type="ECO:0000256" key="1">
    <source>
        <dbReference type="ARBA" id="ARBA00008056"/>
    </source>
</evidence>
<evidence type="ECO:0000313" key="9">
    <source>
        <dbReference type="Proteomes" id="UP001287286"/>
    </source>
</evidence>
<comment type="similarity">
    <text evidence="1">Belongs to the iron/ascorbate-dependent oxidoreductase family.</text>
</comment>
<protein>
    <submittedName>
        <fullName evidence="7">2OG-Fe(II) oxygenase</fullName>
    </submittedName>
</protein>
<dbReference type="FunFam" id="2.60.120.330:FF:000030">
    <property type="entry name" value="Thymine dioxygenase"/>
    <property type="match status" value="1"/>
</dbReference>
<dbReference type="Pfam" id="PF03171">
    <property type="entry name" value="2OG-FeII_Oxy"/>
    <property type="match status" value="1"/>
</dbReference>
<gene>
    <name evidence="7" type="ORF">PCL_08076</name>
    <name evidence="6" type="ORF">Purlil1_3084</name>
</gene>
<keyword evidence="4" id="KW-0408">Iron</keyword>
<evidence type="ECO:0000256" key="3">
    <source>
        <dbReference type="ARBA" id="ARBA00023002"/>
    </source>
</evidence>
<dbReference type="AlphaFoldDB" id="A0A2U3EJV9"/>
<keyword evidence="3" id="KW-0560">Oxidoreductase</keyword>
<evidence type="ECO:0000256" key="2">
    <source>
        <dbReference type="ARBA" id="ARBA00022723"/>
    </source>
</evidence>
<reference evidence="6 9" key="4">
    <citation type="journal article" date="2024" name="Microbiol. Resour. Announc.">
        <title>Genome annotations for the ascomycete fungi Trichoderma harzianum, Trichoderma aggressivum, and Purpureocillium lilacinum.</title>
        <authorList>
            <person name="Beijen E.P.W."/>
            <person name="Ohm R.A."/>
        </authorList>
    </citation>
    <scope>NUCLEOTIDE SEQUENCE [LARGE SCALE GENOMIC DNA]</scope>
    <source>
        <strain evidence="6 9">CBS 150709</strain>
    </source>
</reference>
<dbReference type="GO" id="GO:0016491">
    <property type="term" value="F:oxidoreductase activity"/>
    <property type="evidence" value="ECO:0007669"/>
    <property type="project" value="UniProtKB-KW"/>
</dbReference>
<dbReference type="InterPro" id="IPR027443">
    <property type="entry name" value="IPNS-like_sf"/>
</dbReference>
<dbReference type="Gene3D" id="2.60.120.330">
    <property type="entry name" value="B-lactam Antibiotic, Isopenicillin N Synthase, Chain"/>
    <property type="match status" value="1"/>
</dbReference>
<reference evidence="6" key="3">
    <citation type="submission" date="2023-11" db="EMBL/GenBank/DDBJ databases">
        <authorList>
            <person name="Beijen E."/>
            <person name="Ohm R.A."/>
        </authorList>
    </citation>
    <scope>NUCLEOTIDE SEQUENCE</scope>
    <source>
        <strain evidence="6">CBS 150709</strain>
    </source>
</reference>
<dbReference type="GO" id="GO:0044283">
    <property type="term" value="P:small molecule biosynthetic process"/>
    <property type="evidence" value="ECO:0007669"/>
    <property type="project" value="UniProtKB-ARBA"/>
</dbReference>
<name>A0A2U3EJV9_PURLI</name>